<feature type="repeat" description="TPR" evidence="5">
    <location>
        <begin position="189"/>
        <end position="222"/>
    </location>
</feature>
<evidence type="ECO:0000256" key="1">
    <source>
        <dbReference type="ARBA" id="ARBA00022737"/>
    </source>
</evidence>
<evidence type="ECO:0000256" key="3">
    <source>
        <dbReference type="ARBA" id="ARBA00038275"/>
    </source>
</evidence>
<dbReference type="PANTHER" id="PTHR46423:SF1">
    <property type="entry name" value="RNA POLYMERASE II-ASSOCIATED PROTEIN 3"/>
    <property type="match status" value="1"/>
</dbReference>
<feature type="domain" description="RNA-polymerase II-associated protein 3-like C-terminal" evidence="7">
    <location>
        <begin position="426"/>
        <end position="514"/>
    </location>
</feature>
<dbReference type="Pfam" id="PF00515">
    <property type="entry name" value="TPR_1"/>
    <property type="match status" value="1"/>
</dbReference>
<keyword evidence="1" id="KW-0677">Repeat</keyword>
<dbReference type="InterPro" id="IPR019734">
    <property type="entry name" value="TPR_rpt"/>
</dbReference>
<dbReference type="GO" id="GO:0101031">
    <property type="term" value="C:protein folding chaperone complex"/>
    <property type="evidence" value="ECO:0007669"/>
    <property type="project" value="TreeGrafter"/>
</dbReference>
<dbReference type="Pfam" id="PF13877">
    <property type="entry name" value="RPAP3_C"/>
    <property type="match status" value="1"/>
</dbReference>
<evidence type="ECO:0000313" key="9">
    <source>
        <dbReference type="Proteomes" id="UP001159042"/>
    </source>
</evidence>
<dbReference type="SUPFAM" id="SSF48452">
    <property type="entry name" value="TPR-like"/>
    <property type="match status" value="1"/>
</dbReference>
<protein>
    <recommendedName>
        <fullName evidence="4">RNA polymerase II-associated protein 3</fullName>
    </recommendedName>
</protein>
<sequence length="544" mass="62720">MDPFSLRKQLQENALDLQDYCKDLKSWGEEMKRKEETLRNGDKKDLGGTGDQKKVKKTNQSDRKLLQKDTATTKPVSRLGATDYAAWDKFDAEAECERLNDDINDDSELTDECNDNLQDLALIEKEKGNKFVKNKQWDEAIKCYSKAIEYYSYDPVFYANRALCYLKKKNYEEAEKDCTLSLKLDSTYVKAYQRRAAAREALNKLEHAECDLSKVLELEPKNKESNESLGKLRAKLGRTEKVAEQRPVSKFTASRNKSNINKAPHMDLNRSSVQSSECKKVEVPVPSWPEENDIILVKPIKKPPHLRSQKPLKRIKITEKGFGVSEPQAVKQQVFEKQEQDSIKKPVQDVLVVNKQRGESVSEKIKESSTAWPRSNQTSLFINSDDFKIVEKKPPDVSTDQPETISKELKNTSNINISNGTNRIEKPKTSVQFNLTWKNLKGSEERYKYLKQVDPQDLPRILLNSLEANVFSGVLEVLVKHFVENKDPVFDILDCFTRVKRFGTFTMFLSSSDKNNLWKLFDYVKEVEGKNKEDVDRLIDKYEL</sequence>
<feature type="compositionally biased region" description="Basic and acidic residues" evidence="6">
    <location>
        <begin position="32"/>
        <end position="46"/>
    </location>
</feature>
<proteinExistence type="inferred from homology"/>
<dbReference type="Proteomes" id="UP001159042">
    <property type="component" value="Unassembled WGS sequence"/>
</dbReference>
<evidence type="ECO:0000256" key="2">
    <source>
        <dbReference type="ARBA" id="ARBA00022803"/>
    </source>
</evidence>
<keyword evidence="2 5" id="KW-0802">TPR repeat</keyword>
<keyword evidence="9" id="KW-1185">Reference proteome</keyword>
<organism evidence="8 9">
    <name type="scientific">Exocentrus adspersus</name>
    <dbReference type="NCBI Taxonomy" id="1586481"/>
    <lineage>
        <taxon>Eukaryota</taxon>
        <taxon>Metazoa</taxon>
        <taxon>Ecdysozoa</taxon>
        <taxon>Arthropoda</taxon>
        <taxon>Hexapoda</taxon>
        <taxon>Insecta</taxon>
        <taxon>Pterygota</taxon>
        <taxon>Neoptera</taxon>
        <taxon>Endopterygota</taxon>
        <taxon>Coleoptera</taxon>
        <taxon>Polyphaga</taxon>
        <taxon>Cucujiformia</taxon>
        <taxon>Chrysomeloidea</taxon>
        <taxon>Cerambycidae</taxon>
        <taxon>Lamiinae</taxon>
        <taxon>Acanthocinini</taxon>
        <taxon>Exocentrus</taxon>
    </lineage>
</organism>
<accession>A0AAV8WHC0</accession>
<name>A0AAV8WHC0_9CUCU</name>
<comment type="similarity">
    <text evidence="3">Belongs to the RPAP3 family.</text>
</comment>
<dbReference type="AlphaFoldDB" id="A0AAV8WHC0"/>
<dbReference type="PANTHER" id="PTHR46423">
    <property type="entry name" value="RNA POLYMERASE II-ASSOCIATED PROTEIN 3"/>
    <property type="match status" value="1"/>
</dbReference>
<comment type="caution">
    <text evidence="8">The sequence shown here is derived from an EMBL/GenBank/DDBJ whole genome shotgun (WGS) entry which is preliminary data.</text>
</comment>
<dbReference type="InterPro" id="IPR011990">
    <property type="entry name" value="TPR-like_helical_dom_sf"/>
</dbReference>
<dbReference type="PROSITE" id="PS50005">
    <property type="entry name" value="TPR"/>
    <property type="match status" value="1"/>
</dbReference>
<dbReference type="EMBL" id="JANEYG010000001">
    <property type="protein sequence ID" value="KAJ8925967.1"/>
    <property type="molecule type" value="Genomic_DNA"/>
</dbReference>
<dbReference type="InterPro" id="IPR051966">
    <property type="entry name" value="RPAP3"/>
</dbReference>
<dbReference type="SMART" id="SM00028">
    <property type="entry name" value="TPR"/>
    <property type="match status" value="3"/>
</dbReference>
<evidence type="ECO:0000256" key="6">
    <source>
        <dbReference type="SAM" id="MobiDB-lite"/>
    </source>
</evidence>
<evidence type="ECO:0000313" key="8">
    <source>
        <dbReference type="EMBL" id="KAJ8925967.1"/>
    </source>
</evidence>
<dbReference type="Gene3D" id="1.25.40.10">
    <property type="entry name" value="Tetratricopeptide repeat domain"/>
    <property type="match status" value="1"/>
</dbReference>
<evidence type="ECO:0000256" key="5">
    <source>
        <dbReference type="PROSITE-ProRule" id="PRU00339"/>
    </source>
</evidence>
<gene>
    <name evidence="8" type="ORF">NQ315_009820</name>
</gene>
<evidence type="ECO:0000256" key="4">
    <source>
        <dbReference type="ARBA" id="ARBA00040133"/>
    </source>
</evidence>
<dbReference type="InterPro" id="IPR025986">
    <property type="entry name" value="RPAP3-like_C"/>
</dbReference>
<reference evidence="8 9" key="1">
    <citation type="journal article" date="2023" name="Insect Mol. Biol.">
        <title>Genome sequencing provides insights into the evolution of gene families encoding plant cell wall-degrading enzymes in longhorned beetles.</title>
        <authorList>
            <person name="Shin N.R."/>
            <person name="Okamura Y."/>
            <person name="Kirsch R."/>
            <person name="Pauchet Y."/>
        </authorList>
    </citation>
    <scope>NUCLEOTIDE SEQUENCE [LARGE SCALE GENOMIC DNA]</scope>
    <source>
        <strain evidence="8">EAD_L_NR</strain>
    </source>
</reference>
<evidence type="ECO:0000259" key="7">
    <source>
        <dbReference type="Pfam" id="PF13877"/>
    </source>
</evidence>
<feature type="region of interest" description="Disordered" evidence="6">
    <location>
        <begin position="32"/>
        <end position="70"/>
    </location>
</feature>